<name>A0AAV2K7J6_KNICA</name>
<sequence>MSLSADIVTLCGGRGSFSSAPPVLHQRPLRITSSADSKEPSWPVAKSESGNRLCSPSTPSAPSRHYGHCSKLDCRGFQVHYEEKLLKEASLAERAVPAC</sequence>
<gene>
    <name evidence="2" type="ORF">KC01_LOCUS14043</name>
</gene>
<evidence type="ECO:0000313" key="2">
    <source>
        <dbReference type="EMBL" id="CAL1583587.1"/>
    </source>
</evidence>
<dbReference type="AlphaFoldDB" id="A0AAV2K7J6"/>
<reference evidence="2 3" key="1">
    <citation type="submission" date="2024-04" db="EMBL/GenBank/DDBJ databases">
        <authorList>
            <person name="Waldvogel A.-M."/>
            <person name="Schoenle A."/>
        </authorList>
    </citation>
    <scope>NUCLEOTIDE SEQUENCE [LARGE SCALE GENOMIC DNA]</scope>
</reference>
<dbReference type="EMBL" id="OZ035838">
    <property type="protein sequence ID" value="CAL1583587.1"/>
    <property type="molecule type" value="Genomic_DNA"/>
</dbReference>
<protein>
    <submittedName>
        <fullName evidence="2">Uncharacterized protein</fullName>
    </submittedName>
</protein>
<accession>A0AAV2K7J6</accession>
<keyword evidence="3" id="KW-1185">Reference proteome</keyword>
<feature type="compositionally biased region" description="Polar residues" evidence="1">
    <location>
        <begin position="48"/>
        <end position="61"/>
    </location>
</feature>
<proteinExistence type="predicted"/>
<dbReference type="Proteomes" id="UP001497482">
    <property type="component" value="Chromosome 16"/>
</dbReference>
<evidence type="ECO:0000313" key="3">
    <source>
        <dbReference type="Proteomes" id="UP001497482"/>
    </source>
</evidence>
<organism evidence="2 3">
    <name type="scientific">Knipowitschia caucasica</name>
    <name type="common">Caucasian dwarf goby</name>
    <name type="synonym">Pomatoschistus caucasicus</name>
    <dbReference type="NCBI Taxonomy" id="637954"/>
    <lineage>
        <taxon>Eukaryota</taxon>
        <taxon>Metazoa</taxon>
        <taxon>Chordata</taxon>
        <taxon>Craniata</taxon>
        <taxon>Vertebrata</taxon>
        <taxon>Euteleostomi</taxon>
        <taxon>Actinopterygii</taxon>
        <taxon>Neopterygii</taxon>
        <taxon>Teleostei</taxon>
        <taxon>Neoteleostei</taxon>
        <taxon>Acanthomorphata</taxon>
        <taxon>Gobiaria</taxon>
        <taxon>Gobiiformes</taxon>
        <taxon>Gobioidei</taxon>
        <taxon>Gobiidae</taxon>
        <taxon>Gobiinae</taxon>
        <taxon>Knipowitschia</taxon>
    </lineage>
</organism>
<feature type="region of interest" description="Disordered" evidence="1">
    <location>
        <begin position="32"/>
        <end position="62"/>
    </location>
</feature>
<evidence type="ECO:0000256" key="1">
    <source>
        <dbReference type="SAM" id="MobiDB-lite"/>
    </source>
</evidence>